<dbReference type="OrthoDB" id="3069011at2759"/>
<protein>
    <recommendedName>
        <fullName evidence="3">F-box domain-containing protein</fullName>
    </recommendedName>
</protein>
<reference evidence="1" key="1">
    <citation type="submission" date="2021-02" db="EMBL/GenBank/DDBJ databases">
        <authorList>
            <person name="Nieuwenhuis M."/>
            <person name="Van De Peppel L.J.J."/>
        </authorList>
    </citation>
    <scope>NUCLEOTIDE SEQUENCE</scope>
    <source>
        <strain evidence="1">D49</strain>
    </source>
</reference>
<accession>A0A9P7FND1</accession>
<evidence type="ECO:0000313" key="1">
    <source>
        <dbReference type="EMBL" id="KAG5635078.1"/>
    </source>
</evidence>
<dbReference type="EMBL" id="JABCKI010006186">
    <property type="protein sequence ID" value="KAG5635078.1"/>
    <property type="molecule type" value="Genomic_DNA"/>
</dbReference>
<proteinExistence type="predicted"/>
<gene>
    <name evidence="1" type="ORF">H0H81_012501</name>
</gene>
<evidence type="ECO:0000313" key="2">
    <source>
        <dbReference type="Proteomes" id="UP000717328"/>
    </source>
</evidence>
<reference evidence="1" key="2">
    <citation type="submission" date="2021-10" db="EMBL/GenBank/DDBJ databases">
        <title>Phylogenomics reveals ancestral predisposition of the termite-cultivated fungus Termitomyces towards a domesticated lifestyle.</title>
        <authorList>
            <person name="Auxier B."/>
            <person name="Grum-Grzhimaylo A."/>
            <person name="Cardenas M.E."/>
            <person name="Lodge J.D."/>
            <person name="Laessoe T."/>
            <person name="Pedersen O."/>
            <person name="Smith M.E."/>
            <person name="Kuyper T.W."/>
            <person name="Franco-Molano E.A."/>
            <person name="Baroni T.J."/>
            <person name="Aanen D.K."/>
        </authorList>
    </citation>
    <scope>NUCLEOTIDE SEQUENCE</scope>
    <source>
        <strain evidence="1">D49</strain>
    </source>
</reference>
<keyword evidence="2" id="KW-1185">Reference proteome</keyword>
<organism evidence="1 2">
    <name type="scientific">Sphagnurus paluster</name>
    <dbReference type="NCBI Taxonomy" id="117069"/>
    <lineage>
        <taxon>Eukaryota</taxon>
        <taxon>Fungi</taxon>
        <taxon>Dikarya</taxon>
        <taxon>Basidiomycota</taxon>
        <taxon>Agaricomycotina</taxon>
        <taxon>Agaricomycetes</taxon>
        <taxon>Agaricomycetidae</taxon>
        <taxon>Agaricales</taxon>
        <taxon>Tricholomatineae</taxon>
        <taxon>Lyophyllaceae</taxon>
        <taxon>Sphagnurus</taxon>
    </lineage>
</organism>
<dbReference type="AlphaFoldDB" id="A0A9P7FND1"/>
<sequence length="453" mass="51131">MVPPEILRRIFEYATSYQEFAFNNRTLGRFLLGITNVSSLWRETALGYPALWNSFIGTSGEGFSYDSSGKLLLSLLASNFRVSSSVIFNSIAPLLPRVSEIDLDLQNAESLRAFAFLPKNTFPVLEKMSIRVAEDGNSTPLAALSGTLLMRSVTLNVPSYFLERNIFPFISWNKLTELHIKSDITVSLFKAIMSQCLALCSASFLVELTSAAHDSCGSNRSPVTLPYLSVLRLCFSSLEEPDFDWTWGNISKIISYIELPALKRLTYGSEDFLVPTPSFDLTKPQNYNLGYLSILTLWRTALRDPNGLMQLLDTCTNLSVFILFLDRSSDIDPANIIHICAAQPFTKLRKFSLVFSVFTVIEVEAITESFSDLLRIWSTTDARRMEGLKLRLYLCHEHEPRDLDKMHAAMKKLQDQYFCVGENRYRVANNNNVGFSEFSFAGVFVTPDTVLLF</sequence>
<name>A0A9P7FND1_9AGAR</name>
<evidence type="ECO:0008006" key="3">
    <source>
        <dbReference type="Google" id="ProtNLM"/>
    </source>
</evidence>
<comment type="caution">
    <text evidence="1">The sequence shown here is derived from an EMBL/GenBank/DDBJ whole genome shotgun (WGS) entry which is preliminary data.</text>
</comment>
<dbReference type="Proteomes" id="UP000717328">
    <property type="component" value="Unassembled WGS sequence"/>
</dbReference>